<protein>
    <submittedName>
        <fullName evidence="4">Thioesterase family protein</fullName>
    </submittedName>
</protein>
<dbReference type="EMBL" id="CP003017">
    <property type="protein sequence ID" value="AEN90211.1"/>
    <property type="molecule type" value="Genomic_DNA"/>
</dbReference>
<reference evidence="4 5" key="1">
    <citation type="journal article" date="2011" name="J. Bacteriol.">
        <title>Complete genome sequence of the industrial strain Bacillus megaterium WSH-002.</title>
        <authorList>
            <person name="Liu L."/>
            <person name="Li Y."/>
            <person name="Zhang J."/>
            <person name="Zou W."/>
            <person name="Zhou Z."/>
            <person name="Liu J."/>
            <person name="Li X."/>
            <person name="Wang L."/>
            <person name="Chen J."/>
        </authorList>
    </citation>
    <scope>NUCLEOTIDE SEQUENCE [LARGE SCALE GENOMIC DNA]</scope>
    <source>
        <strain evidence="4 5">WSH-002</strain>
    </source>
</reference>
<dbReference type="InterPro" id="IPR006683">
    <property type="entry name" value="Thioestr_dom"/>
</dbReference>
<evidence type="ECO:0000256" key="1">
    <source>
        <dbReference type="ARBA" id="ARBA00008324"/>
    </source>
</evidence>
<dbReference type="Pfam" id="PF03061">
    <property type="entry name" value="4HBT"/>
    <property type="match status" value="1"/>
</dbReference>
<dbReference type="PANTHER" id="PTHR21660">
    <property type="entry name" value="THIOESTERASE SUPERFAMILY MEMBER-RELATED"/>
    <property type="match status" value="1"/>
</dbReference>
<dbReference type="CDD" id="cd03443">
    <property type="entry name" value="PaaI_thioesterase"/>
    <property type="match status" value="1"/>
</dbReference>
<proteinExistence type="inferred from homology"/>
<dbReference type="InterPro" id="IPR039298">
    <property type="entry name" value="ACOT13"/>
</dbReference>
<dbReference type="KEGG" id="bmh:BMWSH_3329"/>
<dbReference type="AlphaFoldDB" id="A0A8D3X0R0"/>
<gene>
    <name evidence="4" type="ORF">BMWSH_3329</name>
</gene>
<dbReference type="SUPFAM" id="SSF54637">
    <property type="entry name" value="Thioesterase/thiol ester dehydrase-isomerase"/>
    <property type="match status" value="1"/>
</dbReference>
<keyword evidence="2" id="KW-0378">Hydrolase</keyword>
<dbReference type="PANTHER" id="PTHR21660:SF1">
    <property type="entry name" value="ACYL-COENZYME A THIOESTERASE 13"/>
    <property type="match status" value="1"/>
</dbReference>
<feature type="domain" description="Thioesterase" evidence="3">
    <location>
        <begin position="45"/>
        <end position="121"/>
    </location>
</feature>
<evidence type="ECO:0000313" key="5">
    <source>
        <dbReference type="Proteomes" id="UP000001283"/>
    </source>
</evidence>
<dbReference type="Gene3D" id="3.10.129.10">
    <property type="entry name" value="Hotdog Thioesterase"/>
    <property type="match status" value="1"/>
</dbReference>
<evidence type="ECO:0000313" key="4">
    <source>
        <dbReference type="EMBL" id="AEN90211.1"/>
    </source>
</evidence>
<dbReference type="InterPro" id="IPR003736">
    <property type="entry name" value="PAAI_dom"/>
</dbReference>
<dbReference type="Proteomes" id="UP000001283">
    <property type="component" value="Chromosome"/>
</dbReference>
<dbReference type="NCBIfam" id="TIGR00369">
    <property type="entry name" value="unchar_dom_1"/>
    <property type="match status" value="1"/>
</dbReference>
<evidence type="ECO:0000259" key="3">
    <source>
        <dbReference type="Pfam" id="PF03061"/>
    </source>
</evidence>
<accession>A0A8D3X0R0</accession>
<comment type="similarity">
    <text evidence="1">Belongs to the thioesterase PaaI family.</text>
</comment>
<organism evidence="4 5">
    <name type="scientific">Priestia megaterium (strain WSH-002)</name>
    <name type="common">Bacillus megaterium</name>
    <dbReference type="NCBI Taxonomy" id="1006007"/>
    <lineage>
        <taxon>Bacteria</taxon>
        <taxon>Bacillati</taxon>
        <taxon>Bacillota</taxon>
        <taxon>Bacilli</taxon>
        <taxon>Bacillales</taxon>
        <taxon>Bacillaceae</taxon>
        <taxon>Priestia</taxon>
    </lineage>
</organism>
<dbReference type="GO" id="GO:0047617">
    <property type="term" value="F:fatty acyl-CoA hydrolase activity"/>
    <property type="evidence" value="ECO:0007669"/>
    <property type="project" value="InterPro"/>
</dbReference>
<sequence>MRLMKRTSKGMIPFWDYIGIEETLLEKGYAELKITIQPQLLQGRGTVHGGVIATLIDAAVGSAVRSSLAEEESASTVELKVNYTRPGIGDYLVAKSTLSHRGKTLAVGEVKIEDSSGKLVALGSATYMVFSAEKA</sequence>
<name>A0A8D3X0R0_PRIMW</name>
<dbReference type="InterPro" id="IPR029069">
    <property type="entry name" value="HotDog_dom_sf"/>
</dbReference>
<evidence type="ECO:0000256" key="2">
    <source>
        <dbReference type="ARBA" id="ARBA00022801"/>
    </source>
</evidence>